<keyword evidence="1" id="KW-1133">Transmembrane helix</keyword>
<name>A0A9D8KG49_9DELT</name>
<feature type="transmembrane region" description="Helical" evidence="1">
    <location>
        <begin position="281"/>
        <end position="304"/>
    </location>
</feature>
<feature type="transmembrane region" description="Helical" evidence="1">
    <location>
        <begin position="345"/>
        <end position="366"/>
    </location>
</feature>
<dbReference type="EMBL" id="JAFGIX010000052">
    <property type="protein sequence ID" value="MBN1573553.1"/>
    <property type="molecule type" value="Genomic_DNA"/>
</dbReference>
<dbReference type="Proteomes" id="UP000809273">
    <property type="component" value="Unassembled WGS sequence"/>
</dbReference>
<feature type="transmembrane region" description="Helical" evidence="1">
    <location>
        <begin position="6"/>
        <end position="24"/>
    </location>
</feature>
<dbReference type="InterPro" id="IPR001173">
    <property type="entry name" value="Glyco_trans_2-like"/>
</dbReference>
<evidence type="ECO:0000259" key="2">
    <source>
        <dbReference type="Pfam" id="PF00535"/>
    </source>
</evidence>
<keyword evidence="1" id="KW-0812">Transmembrane</keyword>
<keyword evidence="1" id="KW-0472">Membrane</keyword>
<proteinExistence type="predicted"/>
<dbReference type="Gene3D" id="3.90.550.10">
    <property type="entry name" value="Spore Coat Polysaccharide Biosynthesis Protein SpsA, Chain A"/>
    <property type="match status" value="1"/>
</dbReference>
<reference evidence="3" key="1">
    <citation type="journal article" date="2021" name="Environ. Microbiol.">
        <title>Genomic characterization of three novel Desulfobacterota classes expand the metabolic and phylogenetic diversity of the phylum.</title>
        <authorList>
            <person name="Murphy C.L."/>
            <person name="Biggerstaff J."/>
            <person name="Eichhorn A."/>
            <person name="Ewing E."/>
            <person name="Shahan R."/>
            <person name="Soriano D."/>
            <person name="Stewart S."/>
            <person name="VanMol K."/>
            <person name="Walker R."/>
            <person name="Walters P."/>
            <person name="Elshahed M.S."/>
            <person name="Youssef N.H."/>
        </authorList>
    </citation>
    <scope>NUCLEOTIDE SEQUENCE</scope>
    <source>
        <strain evidence="3">Zod_Metabat.24</strain>
    </source>
</reference>
<dbReference type="AlphaFoldDB" id="A0A9D8KG49"/>
<feature type="domain" description="Glycosyltransferase 2-like" evidence="2">
    <location>
        <begin position="45"/>
        <end position="219"/>
    </location>
</feature>
<dbReference type="SUPFAM" id="SSF53448">
    <property type="entry name" value="Nucleotide-diphospho-sugar transferases"/>
    <property type="match status" value="1"/>
</dbReference>
<dbReference type="PANTHER" id="PTHR43646">
    <property type="entry name" value="GLYCOSYLTRANSFERASE"/>
    <property type="match status" value="1"/>
</dbReference>
<evidence type="ECO:0000313" key="4">
    <source>
        <dbReference type="Proteomes" id="UP000809273"/>
    </source>
</evidence>
<gene>
    <name evidence="3" type="ORF">JW984_10195</name>
</gene>
<dbReference type="InterPro" id="IPR029044">
    <property type="entry name" value="Nucleotide-diphossugar_trans"/>
</dbReference>
<dbReference type="PANTHER" id="PTHR43646:SF3">
    <property type="entry name" value="SLR1566 PROTEIN"/>
    <property type="match status" value="1"/>
</dbReference>
<comment type="caution">
    <text evidence="3">The sequence shown here is derived from an EMBL/GenBank/DDBJ whole genome shotgun (WGS) entry which is preliminary data.</text>
</comment>
<feature type="transmembrane region" description="Helical" evidence="1">
    <location>
        <begin position="316"/>
        <end position="339"/>
    </location>
</feature>
<protein>
    <submittedName>
        <fullName evidence="3">Glycosyltransferase</fullName>
    </submittedName>
</protein>
<accession>A0A9D8KG49</accession>
<sequence>MEYASFLDLLLIVLTVLLFVNVIMNKMRIKEPEENLGRDALPSVSVLIPTRNEAKNIKACLNALAAQDHPRFEVIVVDDASTDKTLQLANEIASRNDRFRLARGREIAPHWIGKPYASFQAAQVSRGKYLLFMDADVVLNRKALSMMVSAAKKRSAGIVSMIPFQTKEGFIEGILAPFKYFHLFLLFPSYAMDWPWEPLAAYAHGQCMMIEREAYKKIGGHSSGSESIREGVALARAMKKKGGKIRLLSGASLAKAKVHGKPPELWEGLTRYLYSMANRSIIASMLLALLYFAIFVYPAIKILVLPFTADFSGLQLIAPIVQILLGIIMFVTAVGNFGLTFGEAIFLPLGALIWVGMFIRAMLVVMSKQGIVWKDRTIHLS</sequence>
<evidence type="ECO:0000256" key="1">
    <source>
        <dbReference type="SAM" id="Phobius"/>
    </source>
</evidence>
<evidence type="ECO:0000313" key="3">
    <source>
        <dbReference type="EMBL" id="MBN1573553.1"/>
    </source>
</evidence>
<dbReference type="Pfam" id="PF00535">
    <property type="entry name" value="Glycos_transf_2"/>
    <property type="match status" value="1"/>
</dbReference>
<reference evidence="3" key="2">
    <citation type="submission" date="2021-01" db="EMBL/GenBank/DDBJ databases">
        <authorList>
            <person name="Hahn C.R."/>
            <person name="Youssef N.H."/>
            <person name="Elshahed M."/>
        </authorList>
    </citation>
    <scope>NUCLEOTIDE SEQUENCE</scope>
    <source>
        <strain evidence="3">Zod_Metabat.24</strain>
    </source>
</reference>
<organism evidence="3 4">
    <name type="scientific">Candidatus Zymogenus saltonus</name>
    <dbReference type="NCBI Taxonomy" id="2844893"/>
    <lineage>
        <taxon>Bacteria</taxon>
        <taxon>Deltaproteobacteria</taxon>
        <taxon>Candidatus Zymogenia</taxon>
        <taxon>Candidatus Zymogeniales</taxon>
        <taxon>Candidatus Zymogenaceae</taxon>
        <taxon>Candidatus Zymogenus</taxon>
    </lineage>
</organism>